<dbReference type="Gene3D" id="2.130.10.10">
    <property type="entry name" value="YVTN repeat-like/Quinoprotein amine dehydrogenase"/>
    <property type="match status" value="2"/>
</dbReference>
<keyword evidence="1" id="KW-0853">WD repeat</keyword>
<dbReference type="GO" id="GO:0080008">
    <property type="term" value="C:Cul4-RING E3 ubiquitin ligase complex"/>
    <property type="evidence" value="ECO:0007669"/>
    <property type="project" value="InterPro"/>
</dbReference>
<dbReference type="PROSITE" id="PS50294">
    <property type="entry name" value="WD_REPEATS_REGION"/>
    <property type="match status" value="2"/>
</dbReference>
<dbReference type="PANTHER" id="PTHR20995">
    <property type="entry name" value="F-BOX/WD REPEAT-CONTAINING PROTEIN 5"/>
    <property type="match status" value="1"/>
</dbReference>
<dbReference type="InterPro" id="IPR036322">
    <property type="entry name" value="WD40_repeat_dom_sf"/>
</dbReference>
<dbReference type="AlphaFoldDB" id="A0AA36AJ39"/>
<feature type="region of interest" description="Disordered" evidence="2">
    <location>
        <begin position="311"/>
        <end position="345"/>
    </location>
</feature>
<feature type="repeat" description="WD" evidence="1">
    <location>
        <begin position="135"/>
        <end position="166"/>
    </location>
</feature>
<dbReference type="InterPro" id="IPR015943">
    <property type="entry name" value="WD40/YVTN_repeat-like_dom_sf"/>
</dbReference>
<dbReference type="PROSITE" id="PS50082">
    <property type="entry name" value="WD_REPEATS_2"/>
    <property type="match status" value="2"/>
</dbReference>
<gene>
    <name evidence="3" type="ORF">OCTVUL_1B005125</name>
</gene>
<dbReference type="SUPFAM" id="SSF81383">
    <property type="entry name" value="F-box domain"/>
    <property type="match status" value="1"/>
</dbReference>
<dbReference type="InterPro" id="IPR042508">
    <property type="entry name" value="FBXW5"/>
</dbReference>
<keyword evidence="4" id="KW-1185">Reference proteome</keyword>
<dbReference type="Proteomes" id="UP001162480">
    <property type="component" value="Chromosome 1"/>
</dbReference>
<dbReference type="InterPro" id="IPR001680">
    <property type="entry name" value="WD40_rpt"/>
</dbReference>
<feature type="repeat" description="WD" evidence="1">
    <location>
        <begin position="727"/>
        <end position="759"/>
    </location>
</feature>
<dbReference type="Gene3D" id="1.20.1280.50">
    <property type="match status" value="1"/>
</dbReference>
<dbReference type="GO" id="GO:0016567">
    <property type="term" value="P:protein ubiquitination"/>
    <property type="evidence" value="ECO:0007669"/>
    <property type="project" value="InterPro"/>
</dbReference>
<dbReference type="SMART" id="SM00320">
    <property type="entry name" value="WD40"/>
    <property type="match status" value="3"/>
</dbReference>
<sequence>MHPLGPPDNQLNWPNPPEYLRPVFTFDNIRKKHGGTTYGSTQIVRQWKFFCIYDSFLTSFDKPVTWIPLRMSVLNCSQMCTKWLRIAYDELLWKKLFYAEWNINRDVAMSPGKKSWMEEYKRLLYHTPSVESEVLKQHNDQVLHVSFSHDGSMFSTCSKDGYVKVWYSSNPVTLRYKYNMKNLTWKYTQFSQFNETNTLLLVSGVYFGEMSTSGEIAVFSLTDEFQLQCRVLNKPYDVFGTWYNSSYLLSGHLHWFGPVQSYCDIWLNKAFQATDSEHESVVMLMYRFKNINASSIRAIMIANCMTEDENHSSEDLTANNSTEDQAESSSEKDVDLNGKNPKNSVPLRVSSCTRASNCPNCNKRRADKISQQKATCTNGEQTKRSCKNLQCINLIQNRKLQNHMLAVSNDDVEDKNTIDSSEDYQNAEATRFDDLDSDISDTLVMNSSDSEECLCMSDCSGALSNSNRCNSSTNNELFESKPLEEKLNNDKDSDKCSMPGCVRDPRSCSPAGVWIPKRNTNIRKNLRFSSATTSLKDIEEISKKASDSKENTKVHDKYLIFTTGSKTYTPHQIGIKKIHSLEAVHYENVEESEDGVRLLPNVEDNQPGSPHKFDEVDHLIELDGHIIGMCLSPDHRYLYVNSRPWPKNCSIENPLTPPPIAQEIDIHVIDLVHMKEMGTMHRSHKAYTPNDECFFIFLDVCDEFVASGAEDKFGYLWDRHYGVCLQKFPHKDVVNSVAFHPKNPEMLVTVSDDYTVKIWRSRHLEKLCKQEIAQRASNNKDQITPEFECNLTQTEQLNSEPH</sequence>
<protein>
    <submittedName>
        <fullName evidence="3">F-box/WD WD repeat-containing 5-like</fullName>
    </submittedName>
</protein>
<evidence type="ECO:0000313" key="4">
    <source>
        <dbReference type="Proteomes" id="UP001162480"/>
    </source>
</evidence>
<dbReference type="PANTHER" id="PTHR20995:SF17">
    <property type="entry name" value="F-BOX_WD REPEAT-CONTAINING PROTEIN 5"/>
    <property type="match status" value="1"/>
</dbReference>
<dbReference type="Pfam" id="PF00400">
    <property type="entry name" value="WD40"/>
    <property type="match status" value="2"/>
</dbReference>
<dbReference type="GO" id="GO:0019005">
    <property type="term" value="C:SCF ubiquitin ligase complex"/>
    <property type="evidence" value="ECO:0007669"/>
    <property type="project" value="InterPro"/>
</dbReference>
<accession>A0AA36AJ39</accession>
<reference evidence="3" key="1">
    <citation type="submission" date="2023-08" db="EMBL/GenBank/DDBJ databases">
        <authorList>
            <person name="Alioto T."/>
            <person name="Alioto T."/>
            <person name="Gomez Garrido J."/>
        </authorList>
    </citation>
    <scope>NUCLEOTIDE SEQUENCE</scope>
</reference>
<evidence type="ECO:0000313" key="3">
    <source>
        <dbReference type="EMBL" id="CAI9715532.1"/>
    </source>
</evidence>
<dbReference type="InterPro" id="IPR036047">
    <property type="entry name" value="F-box-like_dom_sf"/>
</dbReference>
<dbReference type="EMBL" id="OX597814">
    <property type="protein sequence ID" value="CAI9715532.1"/>
    <property type="molecule type" value="Genomic_DNA"/>
</dbReference>
<dbReference type="SUPFAM" id="SSF50978">
    <property type="entry name" value="WD40 repeat-like"/>
    <property type="match status" value="1"/>
</dbReference>
<name>A0AA36AJ39_OCTVU</name>
<proteinExistence type="predicted"/>
<organism evidence="3 4">
    <name type="scientific">Octopus vulgaris</name>
    <name type="common">Common octopus</name>
    <dbReference type="NCBI Taxonomy" id="6645"/>
    <lineage>
        <taxon>Eukaryota</taxon>
        <taxon>Metazoa</taxon>
        <taxon>Spiralia</taxon>
        <taxon>Lophotrochozoa</taxon>
        <taxon>Mollusca</taxon>
        <taxon>Cephalopoda</taxon>
        <taxon>Coleoidea</taxon>
        <taxon>Octopodiformes</taxon>
        <taxon>Octopoda</taxon>
        <taxon>Incirrata</taxon>
        <taxon>Octopodidae</taxon>
        <taxon>Octopus</taxon>
    </lineage>
</organism>
<evidence type="ECO:0000256" key="2">
    <source>
        <dbReference type="SAM" id="MobiDB-lite"/>
    </source>
</evidence>
<evidence type="ECO:0000256" key="1">
    <source>
        <dbReference type="PROSITE-ProRule" id="PRU00221"/>
    </source>
</evidence>